<name>A0ABP1RQK0_9HEXA</name>
<evidence type="ECO:0000313" key="3">
    <source>
        <dbReference type="Proteomes" id="UP001642540"/>
    </source>
</evidence>
<feature type="compositionally biased region" description="Basic and acidic residues" evidence="1">
    <location>
        <begin position="17"/>
        <end position="29"/>
    </location>
</feature>
<keyword evidence="3" id="KW-1185">Reference proteome</keyword>
<accession>A0ABP1RQK0</accession>
<dbReference type="EMBL" id="CAXLJM020000097">
    <property type="protein sequence ID" value="CAL8133263.1"/>
    <property type="molecule type" value="Genomic_DNA"/>
</dbReference>
<organism evidence="2 3">
    <name type="scientific">Orchesella dallaii</name>
    <dbReference type="NCBI Taxonomy" id="48710"/>
    <lineage>
        <taxon>Eukaryota</taxon>
        <taxon>Metazoa</taxon>
        <taxon>Ecdysozoa</taxon>
        <taxon>Arthropoda</taxon>
        <taxon>Hexapoda</taxon>
        <taxon>Collembola</taxon>
        <taxon>Entomobryomorpha</taxon>
        <taxon>Entomobryoidea</taxon>
        <taxon>Orchesellidae</taxon>
        <taxon>Orchesellinae</taxon>
        <taxon>Orchesella</taxon>
    </lineage>
</organism>
<gene>
    <name evidence="2" type="ORF">ODALV1_LOCUS24989</name>
</gene>
<feature type="region of interest" description="Disordered" evidence="1">
    <location>
        <begin position="1"/>
        <end position="34"/>
    </location>
</feature>
<comment type="caution">
    <text evidence="2">The sequence shown here is derived from an EMBL/GenBank/DDBJ whole genome shotgun (WGS) entry which is preliminary data.</text>
</comment>
<evidence type="ECO:0000313" key="2">
    <source>
        <dbReference type="EMBL" id="CAL8133263.1"/>
    </source>
</evidence>
<reference evidence="2 3" key="1">
    <citation type="submission" date="2024-08" db="EMBL/GenBank/DDBJ databases">
        <authorList>
            <person name="Cucini C."/>
            <person name="Frati F."/>
        </authorList>
    </citation>
    <scope>NUCLEOTIDE SEQUENCE [LARGE SCALE GENOMIC DNA]</scope>
</reference>
<dbReference type="Proteomes" id="UP001642540">
    <property type="component" value="Unassembled WGS sequence"/>
</dbReference>
<evidence type="ECO:0000256" key="1">
    <source>
        <dbReference type="SAM" id="MobiDB-lite"/>
    </source>
</evidence>
<protein>
    <recommendedName>
        <fullName evidence="4">CCHC-type domain-containing protein</fullName>
    </recommendedName>
</protein>
<proteinExistence type="predicted"/>
<evidence type="ECO:0008006" key="4">
    <source>
        <dbReference type="Google" id="ProtNLM"/>
    </source>
</evidence>
<sequence length="206" mass="23042">MEDKNTSSKNKKQHWKKGQDGQQQHKQDSNSKCPNCGSASQNRKDCQHKDIKCFSCGNMGHFSSMFRKKQNNRNHKPRNSTPVNSTNTVDTLSECDVECRFRQSSFGITTTEEGFYYFPYVTASDFISAAAKLAGRPSNVRVRTLAFSFPSSIKTVLIIDEINSAESPYVSTYAIGNRFVPFISVKKKNNAFLASVFGTSIVVNPP</sequence>